<name>A0A645HCJ9_9ZZZZ</name>
<reference evidence="1" key="1">
    <citation type="submission" date="2019-08" db="EMBL/GenBank/DDBJ databases">
        <authorList>
            <person name="Kucharzyk K."/>
            <person name="Murdoch R.W."/>
            <person name="Higgins S."/>
            <person name="Loffler F."/>
        </authorList>
    </citation>
    <scope>NUCLEOTIDE SEQUENCE</scope>
</reference>
<dbReference type="EMBL" id="VSSQ01091068">
    <property type="protein sequence ID" value="MPN36755.1"/>
    <property type="molecule type" value="Genomic_DNA"/>
</dbReference>
<evidence type="ECO:0000313" key="1">
    <source>
        <dbReference type="EMBL" id="MPN36755.1"/>
    </source>
</evidence>
<protein>
    <submittedName>
        <fullName evidence="1">Uncharacterized protein</fullName>
    </submittedName>
</protein>
<dbReference type="AlphaFoldDB" id="A0A645HCJ9"/>
<sequence>MVVWIIVPIPIARKQALIIVGITVSGSPAKETNAPAQINGVKSTRVTCQA</sequence>
<gene>
    <name evidence="1" type="ORF">SDC9_184266</name>
</gene>
<proteinExistence type="predicted"/>
<comment type="caution">
    <text evidence="1">The sequence shown here is derived from an EMBL/GenBank/DDBJ whole genome shotgun (WGS) entry which is preliminary data.</text>
</comment>
<organism evidence="1">
    <name type="scientific">bioreactor metagenome</name>
    <dbReference type="NCBI Taxonomy" id="1076179"/>
    <lineage>
        <taxon>unclassified sequences</taxon>
        <taxon>metagenomes</taxon>
        <taxon>ecological metagenomes</taxon>
    </lineage>
</organism>
<accession>A0A645HCJ9</accession>